<dbReference type="Proteomes" id="UP000198226">
    <property type="component" value="Chromosome I"/>
</dbReference>
<protein>
    <submittedName>
        <fullName evidence="2">Uncharacterized protein</fullName>
    </submittedName>
</protein>
<sequence>MIERGGGRTSGLTDWHLMDVLSMWACLQDQETQGHWKHVAGWRKVCDLAQTHLRRLQQYRSGLAEAWPPATNAAARTYLGELDELIGKVQRTHDTAAANHDALAAAARAIDSARPEIKRLHDDYARKLHQKRGYEATLADPRAAAGSRVVDPPVTDADLEKLNTQARGVMFGLSGELQQAQAMLQKPPPARFPRDVGSTDAYDTPGSMPAIPPVTPIPITLPEPKTPGLNGANASIPSPAMPSSKVGPTLGGVVNTGPPILNPDTNPGAHLGTAGPQQTPTIPPTLSTRGQIGSITGNRLPKSQGSLSSPSPTMHNDTPPHAIKPPQATPSSGIIGGTHGIASGQPVGNSAPRRVNPIGGLIGGGGAGLAPSGGAGSRPRGGRGSQPGGLPPITGGAGIGGPPSSPPSNTRGGISSRKWNADLPWATDKGVPPVVFPPEEDGPIDPGPAIGFNR</sequence>
<accession>A0A1C5IUT6</accession>
<organism evidence="2 3">
    <name type="scientific">Micromonospora rifamycinica</name>
    <dbReference type="NCBI Taxonomy" id="291594"/>
    <lineage>
        <taxon>Bacteria</taxon>
        <taxon>Bacillati</taxon>
        <taxon>Actinomycetota</taxon>
        <taxon>Actinomycetes</taxon>
        <taxon>Micromonosporales</taxon>
        <taxon>Micromonosporaceae</taxon>
        <taxon>Micromonospora</taxon>
    </lineage>
</organism>
<feature type="region of interest" description="Disordered" evidence="1">
    <location>
        <begin position="264"/>
        <end position="454"/>
    </location>
</feature>
<name>A0A1C5IUT6_9ACTN</name>
<feature type="compositionally biased region" description="Gly residues" evidence="1">
    <location>
        <begin position="360"/>
        <end position="376"/>
    </location>
</feature>
<evidence type="ECO:0000313" key="3">
    <source>
        <dbReference type="Proteomes" id="UP000198226"/>
    </source>
</evidence>
<evidence type="ECO:0000313" key="2">
    <source>
        <dbReference type="EMBL" id="SCG61771.1"/>
    </source>
</evidence>
<dbReference type="AlphaFoldDB" id="A0A1C5IUT6"/>
<feature type="compositionally biased region" description="Polar residues" evidence="1">
    <location>
        <begin position="275"/>
        <end position="316"/>
    </location>
</feature>
<keyword evidence="3" id="KW-1185">Reference proteome</keyword>
<proteinExistence type="predicted"/>
<dbReference type="EMBL" id="LT607752">
    <property type="protein sequence ID" value="SCG61771.1"/>
    <property type="molecule type" value="Genomic_DNA"/>
</dbReference>
<reference evidence="3" key="1">
    <citation type="submission" date="2016-06" db="EMBL/GenBank/DDBJ databases">
        <authorList>
            <person name="Varghese N."/>
            <person name="Submissions Spin"/>
        </authorList>
    </citation>
    <scope>NUCLEOTIDE SEQUENCE [LARGE SCALE GENOMIC DNA]</scope>
    <source>
        <strain evidence="3">DSM 44983</strain>
    </source>
</reference>
<evidence type="ECO:0000256" key="1">
    <source>
        <dbReference type="SAM" id="MobiDB-lite"/>
    </source>
</evidence>
<gene>
    <name evidence="2" type="ORF">GA0070623_2874</name>
</gene>